<dbReference type="Pfam" id="PF14559">
    <property type="entry name" value="TPR_19"/>
    <property type="match status" value="1"/>
</dbReference>
<accession>A0ABS5Y165</accession>
<proteinExistence type="predicted"/>
<evidence type="ECO:0000313" key="2">
    <source>
        <dbReference type="Proteomes" id="UP001196661"/>
    </source>
</evidence>
<dbReference type="SUPFAM" id="SSF48452">
    <property type="entry name" value="TPR-like"/>
    <property type="match status" value="1"/>
</dbReference>
<comment type="caution">
    <text evidence="1">The sequence shown here is derived from an EMBL/GenBank/DDBJ whole genome shotgun (WGS) entry which is preliminary data.</text>
</comment>
<evidence type="ECO:0000313" key="1">
    <source>
        <dbReference type="EMBL" id="MBT9311570.1"/>
    </source>
</evidence>
<dbReference type="EMBL" id="JADOER010000004">
    <property type="protein sequence ID" value="MBT9311570.1"/>
    <property type="molecule type" value="Genomic_DNA"/>
</dbReference>
<dbReference type="RefSeq" id="WP_215617451.1">
    <property type="nucleotide sequence ID" value="NZ_JADOER010000004.1"/>
</dbReference>
<reference evidence="1 2" key="1">
    <citation type="journal article" date="2021" name="Mar. Drugs">
        <title>Genome Reduction and Secondary Metabolism of the Marine Sponge-Associated Cyanobacterium Leptothoe.</title>
        <authorList>
            <person name="Konstantinou D."/>
            <person name="Popin R.V."/>
            <person name="Fewer D.P."/>
            <person name="Sivonen K."/>
            <person name="Gkelis S."/>
        </authorList>
    </citation>
    <scope>NUCLEOTIDE SEQUENCE [LARGE SCALE GENOMIC DNA]</scope>
    <source>
        <strain evidence="1 2">TAU-MAC 1615</strain>
    </source>
</reference>
<organism evidence="1 2">
    <name type="scientific">Leptothoe kymatousa TAU-MAC 1615</name>
    <dbReference type="NCBI Taxonomy" id="2364775"/>
    <lineage>
        <taxon>Bacteria</taxon>
        <taxon>Bacillati</taxon>
        <taxon>Cyanobacteriota</taxon>
        <taxon>Cyanophyceae</taxon>
        <taxon>Nodosilineales</taxon>
        <taxon>Cymatolegaceae</taxon>
        <taxon>Leptothoe</taxon>
        <taxon>Leptothoe kymatousa</taxon>
    </lineage>
</organism>
<gene>
    <name evidence="1" type="ORF">IXB28_05080</name>
</gene>
<dbReference type="Gene3D" id="1.25.40.10">
    <property type="entry name" value="Tetratricopeptide repeat domain"/>
    <property type="match status" value="1"/>
</dbReference>
<protein>
    <submittedName>
        <fullName evidence="1">Tetratricopeptide repeat protein</fullName>
    </submittedName>
</protein>
<name>A0ABS5Y165_9CYAN</name>
<dbReference type="InterPro" id="IPR011990">
    <property type="entry name" value="TPR-like_helical_dom_sf"/>
</dbReference>
<dbReference type="Proteomes" id="UP001196661">
    <property type="component" value="Unassembled WGS sequence"/>
</dbReference>
<sequence length="127" mass="14953">MMLTRQVTSSADELYKDARIRWAKAIKCCIYDNEDMICRVMGLLEQAREQNPSHVRTLVLLSDLLMELGVADEAMDVVDSLLSIEPNNRTHIRKKQLLRQMQARPNEDNREAMRDFVESRWTRTNDW</sequence>
<keyword evidence="2" id="KW-1185">Reference proteome</keyword>